<protein>
    <recommendedName>
        <fullName evidence="3">RNase H type-1 domain-containing protein</fullName>
    </recommendedName>
</protein>
<dbReference type="PANTHER" id="PTHR47074">
    <property type="entry name" value="BNAC02G40300D PROTEIN"/>
    <property type="match status" value="1"/>
</dbReference>
<dbReference type="Gramene" id="evm.model.08.602">
    <property type="protein sequence ID" value="cds.evm.model.08.602"/>
    <property type="gene ID" value="evm.TU.08.602"/>
</dbReference>
<evidence type="ECO:0008006" key="3">
    <source>
        <dbReference type="Google" id="ProtNLM"/>
    </source>
</evidence>
<name>A0A803QBS7_CANSA</name>
<organism evidence="1 2">
    <name type="scientific">Cannabis sativa</name>
    <name type="common">Hemp</name>
    <name type="synonym">Marijuana</name>
    <dbReference type="NCBI Taxonomy" id="3483"/>
    <lineage>
        <taxon>Eukaryota</taxon>
        <taxon>Viridiplantae</taxon>
        <taxon>Streptophyta</taxon>
        <taxon>Embryophyta</taxon>
        <taxon>Tracheophyta</taxon>
        <taxon>Spermatophyta</taxon>
        <taxon>Magnoliopsida</taxon>
        <taxon>eudicotyledons</taxon>
        <taxon>Gunneridae</taxon>
        <taxon>Pentapetalae</taxon>
        <taxon>rosids</taxon>
        <taxon>fabids</taxon>
        <taxon>Rosales</taxon>
        <taxon>Cannabaceae</taxon>
        <taxon>Cannabis</taxon>
    </lineage>
</organism>
<sequence>MYVVSQIYQLTLPQLVEANAQISCYSFQALLPLRNLNFFIVLCWCIWHERNAKFHGSAVKTATTILQFAQSYLLEFQTARAKIQRSYPQQTATVMEPNTSTRFSSKPRWLAPPSGRLKLNSDAAIDNSKGIVGIDAVLRNSAGAIAAAFSKPLRGRFKYE</sequence>
<reference evidence="1" key="1">
    <citation type="submission" date="2018-11" db="EMBL/GenBank/DDBJ databases">
        <authorList>
            <person name="Grassa J C."/>
        </authorList>
    </citation>
    <scope>NUCLEOTIDE SEQUENCE [LARGE SCALE GENOMIC DNA]</scope>
</reference>
<dbReference type="AlphaFoldDB" id="A0A803QBS7"/>
<dbReference type="Proteomes" id="UP000596661">
    <property type="component" value="Chromosome 8"/>
</dbReference>
<reference evidence="1" key="2">
    <citation type="submission" date="2021-03" db="UniProtKB">
        <authorList>
            <consortium name="EnsemblPlants"/>
        </authorList>
    </citation>
    <scope>IDENTIFICATION</scope>
</reference>
<accession>A0A803QBS7</accession>
<dbReference type="InterPro" id="IPR052929">
    <property type="entry name" value="RNase_H-like_EbsB-rel"/>
</dbReference>
<evidence type="ECO:0000313" key="2">
    <source>
        <dbReference type="Proteomes" id="UP000596661"/>
    </source>
</evidence>
<proteinExistence type="predicted"/>
<dbReference type="EMBL" id="UZAU01000689">
    <property type="status" value="NOT_ANNOTATED_CDS"/>
    <property type="molecule type" value="Genomic_DNA"/>
</dbReference>
<evidence type="ECO:0000313" key="1">
    <source>
        <dbReference type="EnsemblPlants" id="cds.evm.model.08.602"/>
    </source>
</evidence>
<keyword evidence="2" id="KW-1185">Reference proteome</keyword>
<dbReference type="EnsemblPlants" id="evm.model.08.602">
    <property type="protein sequence ID" value="cds.evm.model.08.602"/>
    <property type="gene ID" value="evm.TU.08.602"/>
</dbReference>
<dbReference type="PANTHER" id="PTHR47074:SF11">
    <property type="entry name" value="REVERSE TRANSCRIPTASE-LIKE PROTEIN"/>
    <property type="match status" value="1"/>
</dbReference>